<reference evidence="2 3" key="1">
    <citation type="submission" date="2019-08" db="EMBL/GenBank/DDBJ databases">
        <title>100 year-old enigma solved: identification of Planctomyces bekefii, the type genus and species of the phylum Planctomycetes.</title>
        <authorList>
            <person name="Svetlana D.N."/>
            <person name="Overmann J."/>
        </authorList>
    </citation>
    <scope>NUCLEOTIDE SEQUENCE [LARGE SCALE GENOMIC DNA]</scope>
    <source>
        <strain evidence="2">Phe10_nw2017</strain>
    </source>
</reference>
<dbReference type="Pfam" id="PF00535">
    <property type="entry name" value="Glycos_transf_2"/>
    <property type="match status" value="1"/>
</dbReference>
<dbReference type="EMBL" id="SRHE01000629">
    <property type="protein sequence ID" value="TWW08513.1"/>
    <property type="molecule type" value="Genomic_DNA"/>
</dbReference>
<comment type="caution">
    <text evidence="2">The sequence shown here is derived from an EMBL/GenBank/DDBJ whole genome shotgun (WGS) entry which is preliminary data.</text>
</comment>
<dbReference type="SUPFAM" id="SSF53448">
    <property type="entry name" value="Nucleotide-diphospho-sugar transferases"/>
    <property type="match status" value="1"/>
</dbReference>
<proteinExistence type="predicted"/>
<evidence type="ECO:0000313" key="3">
    <source>
        <dbReference type="Proteomes" id="UP000321083"/>
    </source>
</evidence>
<protein>
    <recommendedName>
        <fullName evidence="1">Glycosyltransferase 2-like domain-containing protein</fullName>
    </recommendedName>
</protein>
<organism evidence="2 3">
    <name type="scientific">Planctomyces bekefii</name>
    <dbReference type="NCBI Taxonomy" id="1653850"/>
    <lineage>
        <taxon>Bacteria</taxon>
        <taxon>Pseudomonadati</taxon>
        <taxon>Planctomycetota</taxon>
        <taxon>Planctomycetia</taxon>
        <taxon>Planctomycetales</taxon>
        <taxon>Planctomycetaceae</taxon>
        <taxon>Planctomyces</taxon>
    </lineage>
</organism>
<reference evidence="2 3" key="2">
    <citation type="submission" date="2019-08" db="EMBL/GenBank/DDBJ databases">
        <authorList>
            <person name="Henke P."/>
        </authorList>
    </citation>
    <scope>NUCLEOTIDE SEQUENCE [LARGE SCALE GENOMIC DNA]</scope>
    <source>
        <strain evidence="2">Phe10_nw2017</strain>
    </source>
</reference>
<feature type="non-terminal residue" evidence="2">
    <location>
        <position position="1"/>
    </location>
</feature>
<dbReference type="Gene3D" id="3.90.550.10">
    <property type="entry name" value="Spore Coat Polysaccharide Biosynthesis Protein SpsA, Chain A"/>
    <property type="match status" value="1"/>
</dbReference>
<dbReference type="InterPro" id="IPR050834">
    <property type="entry name" value="Glycosyltransf_2"/>
</dbReference>
<keyword evidence="3" id="KW-1185">Reference proteome</keyword>
<dbReference type="Proteomes" id="UP000321083">
    <property type="component" value="Unassembled WGS sequence"/>
</dbReference>
<gene>
    <name evidence="2" type="ORF">E3A20_23590</name>
</gene>
<feature type="domain" description="Glycosyltransferase 2-like" evidence="1">
    <location>
        <begin position="45"/>
        <end position="166"/>
    </location>
</feature>
<dbReference type="PANTHER" id="PTHR43685">
    <property type="entry name" value="GLYCOSYLTRANSFERASE"/>
    <property type="match status" value="1"/>
</dbReference>
<evidence type="ECO:0000313" key="2">
    <source>
        <dbReference type="EMBL" id="TWW08513.1"/>
    </source>
</evidence>
<name>A0A5C6M2V3_9PLAN</name>
<accession>A0A5C6M2V3</accession>
<dbReference type="CDD" id="cd00761">
    <property type="entry name" value="Glyco_tranf_GTA_type"/>
    <property type="match status" value="1"/>
</dbReference>
<sequence>CATVIGDGNPGGKDPDRLEVVERGSLAIYRPDQRLEKLPVIPTVSVIIPARNACVWLPATIDSVLQQSWKNLELLVVDDRSDDGTSEIVRGVKDARVRLLEGPGRGAAAARNVGLAEARGAWLMFLDADDLLSSEKIERQLHALRDRSDCVASCGWARFAATTDNLVLRPERCWREPTPLAWLQSSLSGGGMMQTACWLISRHTAEQAGPWNEQLSLHDDGEYFTRVLLASEQNIFVDDCHVAYRNVPGSLSRRRGMAAVKSAFDVCKLREEHLLKVDQSPKTLKAVAIQWLQYLYEFSAAESEYAVMASRRIRQLHVSVPPVVGGRTFRCFQKLLGWQNAIRLRNFVRVP</sequence>
<dbReference type="InterPro" id="IPR001173">
    <property type="entry name" value="Glyco_trans_2-like"/>
</dbReference>
<dbReference type="AlphaFoldDB" id="A0A5C6M2V3"/>
<evidence type="ECO:0000259" key="1">
    <source>
        <dbReference type="Pfam" id="PF00535"/>
    </source>
</evidence>
<dbReference type="PANTHER" id="PTHR43685:SF2">
    <property type="entry name" value="GLYCOSYLTRANSFERASE 2-LIKE DOMAIN-CONTAINING PROTEIN"/>
    <property type="match status" value="1"/>
</dbReference>
<dbReference type="InterPro" id="IPR029044">
    <property type="entry name" value="Nucleotide-diphossugar_trans"/>
</dbReference>